<dbReference type="EC" id="2.1.1.198" evidence="6"/>
<evidence type="ECO:0000256" key="1">
    <source>
        <dbReference type="ARBA" id="ARBA00022490"/>
    </source>
</evidence>
<dbReference type="Pfam" id="PF00590">
    <property type="entry name" value="TP_methylase"/>
    <property type="match status" value="1"/>
</dbReference>
<dbReference type="Proteomes" id="UP000229500">
    <property type="component" value="Unassembled WGS sequence"/>
</dbReference>
<keyword evidence="3 6" id="KW-0489">Methyltransferase</keyword>
<comment type="caution">
    <text evidence="8">The sequence shown here is derived from an EMBL/GenBank/DDBJ whole genome shotgun (WGS) entry which is preliminary data.</text>
</comment>
<dbReference type="PIRSF" id="PIRSF005917">
    <property type="entry name" value="MTase_YraL"/>
    <property type="match status" value="1"/>
</dbReference>
<dbReference type="InterPro" id="IPR008189">
    <property type="entry name" value="rRNA_ssu_MeTfrase_I"/>
</dbReference>
<dbReference type="FunFam" id="3.30.950.10:FF:000002">
    <property type="entry name" value="Ribosomal RNA small subunit methyltransferase I"/>
    <property type="match status" value="1"/>
</dbReference>
<dbReference type="InterPro" id="IPR014777">
    <property type="entry name" value="4pyrrole_Mease_sub1"/>
</dbReference>
<proteinExistence type="inferred from homology"/>
<keyword evidence="5 6" id="KW-0949">S-adenosyl-L-methionine</keyword>
<dbReference type="Gene3D" id="3.40.1010.10">
    <property type="entry name" value="Cobalt-precorrin-4 Transmethylase, Domain 1"/>
    <property type="match status" value="1"/>
</dbReference>
<dbReference type="PANTHER" id="PTHR46111">
    <property type="entry name" value="RIBOSOMAL RNA SMALL SUBUNIT METHYLTRANSFERASE I"/>
    <property type="match status" value="1"/>
</dbReference>
<evidence type="ECO:0000256" key="3">
    <source>
        <dbReference type="ARBA" id="ARBA00022603"/>
    </source>
</evidence>
<dbReference type="HAMAP" id="MF_01877">
    <property type="entry name" value="16SrRNA_methyltr_I"/>
    <property type="match status" value="1"/>
</dbReference>
<reference evidence="9" key="1">
    <citation type="submission" date="2017-09" db="EMBL/GenBank/DDBJ databases">
        <title>Depth-based differentiation of microbial function through sediment-hosted aquifers and enrichment of novel symbionts in the deep terrestrial subsurface.</title>
        <authorList>
            <person name="Probst A.J."/>
            <person name="Ladd B."/>
            <person name="Jarett J.K."/>
            <person name="Geller-Mcgrath D.E."/>
            <person name="Sieber C.M.K."/>
            <person name="Emerson J.B."/>
            <person name="Anantharaman K."/>
            <person name="Thomas B.C."/>
            <person name="Malmstrom R."/>
            <person name="Stieglmeier M."/>
            <person name="Klingl A."/>
            <person name="Woyke T."/>
            <person name="Ryan C.M."/>
            <person name="Banfield J.F."/>
        </authorList>
    </citation>
    <scope>NUCLEOTIDE SEQUENCE [LARGE SCALE GENOMIC DNA]</scope>
</reference>
<evidence type="ECO:0000256" key="5">
    <source>
        <dbReference type="ARBA" id="ARBA00022691"/>
    </source>
</evidence>
<dbReference type="AlphaFoldDB" id="A0A2M8L6D2"/>
<dbReference type="NCBIfam" id="TIGR00096">
    <property type="entry name" value="16S rRNA (cytidine(1402)-2'-O)-methyltransferase"/>
    <property type="match status" value="1"/>
</dbReference>
<evidence type="ECO:0000256" key="6">
    <source>
        <dbReference type="HAMAP-Rule" id="MF_01877"/>
    </source>
</evidence>
<evidence type="ECO:0000256" key="2">
    <source>
        <dbReference type="ARBA" id="ARBA00022552"/>
    </source>
</evidence>
<evidence type="ECO:0000259" key="7">
    <source>
        <dbReference type="Pfam" id="PF00590"/>
    </source>
</evidence>
<dbReference type="InterPro" id="IPR014776">
    <property type="entry name" value="4pyrrole_Mease_sub2"/>
</dbReference>
<dbReference type="Gene3D" id="3.30.950.10">
    <property type="entry name" value="Methyltransferase, Cobalt-precorrin-4 Transmethylase, Domain 2"/>
    <property type="match status" value="1"/>
</dbReference>
<dbReference type="SUPFAM" id="SSF53790">
    <property type="entry name" value="Tetrapyrrole methylase"/>
    <property type="match status" value="1"/>
</dbReference>
<keyword evidence="4 6" id="KW-0808">Transferase</keyword>
<name>A0A2M8L6D2_9BACT</name>
<dbReference type="InterPro" id="IPR035996">
    <property type="entry name" value="4pyrrol_Methylase_sf"/>
</dbReference>
<dbReference type="GO" id="GO:0070677">
    <property type="term" value="F:rRNA (cytosine-2'-O-)-methyltransferase activity"/>
    <property type="evidence" value="ECO:0007669"/>
    <property type="project" value="UniProtKB-UniRule"/>
</dbReference>
<dbReference type="EMBL" id="PFEL01000013">
    <property type="protein sequence ID" value="PJE69338.1"/>
    <property type="molecule type" value="Genomic_DNA"/>
</dbReference>
<keyword evidence="2 6" id="KW-0698">rRNA processing</keyword>
<dbReference type="PANTHER" id="PTHR46111:SF1">
    <property type="entry name" value="RIBOSOMAL RNA SMALL SUBUNIT METHYLTRANSFERASE I"/>
    <property type="match status" value="1"/>
</dbReference>
<comment type="similarity">
    <text evidence="6">Belongs to the methyltransferase superfamily. RsmI family.</text>
</comment>
<comment type="function">
    <text evidence="6">Catalyzes the 2'-O-methylation of the ribose of cytidine 1402 (C1402) in 16S rRNA.</text>
</comment>
<comment type="catalytic activity">
    <reaction evidence="6">
        <text>cytidine(1402) in 16S rRNA + S-adenosyl-L-methionine = 2'-O-methylcytidine(1402) in 16S rRNA + S-adenosyl-L-homocysteine + H(+)</text>
        <dbReference type="Rhea" id="RHEA:42924"/>
        <dbReference type="Rhea" id="RHEA-COMP:10285"/>
        <dbReference type="Rhea" id="RHEA-COMP:10286"/>
        <dbReference type="ChEBI" id="CHEBI:15378"/>
        <dbReference type="ChEBI" id="CHEBI:57856"/>
        <dbReference type="ChEBI" id="CHEBI:59789"/>
        <dbReference type="ChEBI" id="CHEBI:74495"/>
        <dbReference type="ChEBI" id="CHEBI:82748"/>
        <dbReference type="EC" id="2.1.1.198"/>
    </reaction>
</comment>
<dbReference type="CDD" id="cd11648">
    <property type="entry name" value="RsmI"/>
    <property type="match status" value="1"/>
</dbReference>
<protein>
    <recommendedName>
        <fullName evidence="6">Ribosomal RNA small subunit methyltransferase I</fullName>
        <ecNumber evidence="6">2.1.1.198</ecNumber>
    </recommendedName>
    <alternativeName>
        <fullName evidence="6">16S rRNA 2'-O-ribose C1402 methyltransferase</fullName>
    </alternativeName>
    <alternativeName>
        <fullName evidence="6">rRNA (cytidine-2'-O-)-methyltransferase RsmI</fullName>
    </alternativeName>
</protein>
<dbReference type="GO" id="GO:0005737">
    <property type="term" value="C:cytoplasm"/>
    <property type="evidence" value="ECO:0007669"/>
    <property type="project" value="UniProtKB-SubCell"/>
</dbReference>
<accession>A0A2M8L6D2</accession>
<keyword evidence="1 6" id="KW-0963">Cytoplasm</keyword>
<evidence type="ECO:0000313" key="8">
    <source>
        <dbReference type="EMBL" id="PJE69338.1"/>
    </source>
</evidence>
<evidence type="ECO:0000256" key="4">
    <source>
        <dbReference type="ARBA" id="ARBA00022679"/>
    </source>
</evidence>
<sequence length="231" mass="25946">MLFLVATPIGNLEDITLRALDILFSVPIIYCEDTRKTLNLLTHFKKPEHVLPRLFSYFEENEQTKIPEIITELKKGTDIALVTNSGTPTISDPGFKLVRECRKENIKVISIPGPSSPISGLASSGLPTDKFTFLGFLPNKPNQRLKLLENVKKSLESLSSTIIFFESPFRLIASLTDLNLVFGDIEITVCRELTKVFEEIKAGKISSLLEDFLKKQPKGEFVILFNTKSQD</sequence>
<dbReference type="InterPro" id="IPR000878">
    <property type="entry name" value="4pyrrol_Mease"/>
</dbReference>
<organism evidence="8 9">
    <name type="scientific">Candidatus Shapirobacteria bacterium CG10_big_fil_rev_8_21_14_0_10_38_14</name>
    <dbReference type="NCBI Taxonomy" id="1974483"/>
    <lineage>
        <taxon>Bacteria</taxon>
        <taxon>Candidatus Shapironibacteriota</taxon>
    </lineage>
</organism>
<feature type="domain" description="Tetrapyrrole methylase" evidence="7">
    <location>
        <begin position="1"/>
        <end position="208"/>
    </location>
</feature>
<gene>
    <name evidence="6 8" type="primary">rsmI</name>
    <name evidence="8" type="ORF">COU96_00300</name>
</gene>
<comment type="subcellular location">
    <subcellularLocation>
        <location evidence="6">Cytoplasm</location>
    </subcellularLocation>
</comment>
<evidence type="ECO:0000313" key="9">
    <source>
        <dbReference type="Proteomes" id="UP000229500"/>
    </source>
</evidence>